<evidence type="ECO:0000313" key="2">
    <source>
        <dbReference type="Proteomes" id="UP001480595"/>
    </source>
</evidence>
<keyword evidence="2" id="KW-1185">Reference proteome</keyword>
<evidence type="ECO:0000313" key="1">
    <source>
        <dbReference type="EMBL" id="KAK8058857.1"/>
    </source>
</evidence>
<comment type="caution">
    <text evidence="1">The sequence shown here is derived from an EMBL/GenBank/DDBJ whole genome shotgun (WGS) entry which is preliminary data.</text>
</comment>
<organism evidence="1 2">
    <name type="scientific">Apiospora phragmitis</name>
    <dbReference type="NCBI Taxonomy" id="2905665"/>
    <lineage>
        <taxon>Eukaryota</taxon>
        <taxon>Fungi</taxon>
        <taxon>Dikarya</taxon>
        <taxon>Ascomycota</taxon>
        <taxon>Pezizomycotina</taxon>
        <taxon>Sordariomycetes</taxon>
        <taxon>Xylariomycetidae</taxon>
        <taxon>Amphisphaeriales</taxon>
        <taxon>Apiosporaceae</taxon>
        <taxon>Apiospora</taxon>
    </lineage>
</organism>
<accession>A0ABR1UIX2</accession>
<protein>
    <recommendedName>
        <fullName evidence="3">F-box domain-containing protein</fullName>
    </recommendedName>
</protein>
<gene>
    <name evidence="1" type="ORF">PG994_009305</name>
</gene>
<dbReference type="EMBL" id="JAQQWL010000009">
    <property type="protein sequence ID" value="KAK8058857.1"/>
    <property type="molecule type" value="Genomic_DNA"/>
</dbReference>
<name>A0ABR1UIX2_9PEZI</name>
<dbReference type="Proteomes" id="UP001480595">
    <property type="component" value="Unassembled WGS sequence"/>
</dbReference>
<reference evidence="1 2" key="1">
    <citation type="submission" date="2023-01" db="EMBL/GenBank/DDBJ databases">
        <title>Analysis of 21 Apiospora genomes using comparative genomics revels a genus with tremendous synthesis potential of carbohydrate active enzymes and secondary metabolites.</title>
        <authorList>
            <person name="Sorensen T."/>
        </authorList>
    </citation>
    <scope>NUCLEOTIDE SEQUENCE [LARGE SCALE GENOMIC DNA]</scope>
    <source>
        <strain evidence="1 2">CBS 135458</strain>
    </source>
</reference>
<sequence>MSWHSLPAELRSEIVSHLELPQLDSGSHLPSQEFREKRAALRNLCLACHSTAAEARPRLYRTIIVDSGSVEMAHLLRTLAYSPSLRRLTRHLSSPNYHCKHFHAFCELATNLRRLSSGAGRIDCSDSSAYTHSEATLDAALRLHADTLEELHLAGFGRHFYTHIGAANRLACLPTMTSLRRLSIDIFMLFGPSEQIRHLSLRDLLTPNLEQLDLCDTWNTAYADFGDSLLPHPERYLDVLIRQFQHLAEAVRPPEEKKQQQDQELQGLLSLRSVHLRSEPKCTRYWLMESQLLQIEQMLDRVGVVFTHAPPPSDGED</sequence>
<evidence type="ECO:0008006" key="3">
    <source>
        <dbReference type="Google" id="ProtNLM"/>
    </source>
</evidence>
<proteinExistence type="predicted"/>
<dbReference type="RefSeq" id="XP_066714303.1">
    <property type="nucleotide sequence ID" value="XM_066860714.1"/>
</dbReference>
<dbReference type="GeneID" id="92093777"/>